<feature type="transmembrane region" description="Helical" evidence="9">
    <location>
        <begin position="368"/>
        <end position="395"/>
    </location>
</feature>
<dbReference type="InterPro" id="IPR018461">
    <property type="entry name" value="Na/H_Antiport_NhaC-like_C"/>
</dbReference>
<evidence type="ECO:0000259" key="10">
    <source>
        <dbReference type="Pfam" id="PF03553"/>
    </source>
</evidence>
<proteinExistence type="inferred from homology"/>
<protein>
    <submittedName>
        <fullName evidence="11">Na+/H+ antiporter NhaC family protein</fullName>
    </submittedName>
</protein>
<evidence type="ECO:0000256" key="7">
    <source>
        <dbReference type="ARBA" id="ARBA00023136"/>
    </source>
</evidence>
<feature type="transmembrane region" description="Helical" evidence="9">
    <location>
        <begin position="193"/>
        <end position="212"/>
    </location>
</feature>
<feature type="transmembrane region" description="Helical" evidence="9">
    <location>
        <begin position="325"/>
        <end position="347"/>
    </location>
</feature>
<accession>A0ABU5NDR5</accession>
<feature type="transmembrane region" description="Helical" evidence="9">
    <location>
        <begin position="113"/>
        <end position="138"/>
    </location>
</feature>
<keyword evidence="5 9" id="KW-0812">Transmembrane</keyword>
<comment type="similarity">
    <text evidence="8">Belongs to the NhaC Na(+)/H(+) (TC 2.A.35) antiporter family.</text>
</comment>
<comment type="subcellular location">
    <subcellularLocation>
        <location evidence="1">Cell membrane</location>
        <topology evidence="1">Multi-pass membrane protein</topology>
    </subcellularLocation>
</comment>
<evidence type="ECO:0000256" key="4">
    <source>
        <dbReference type="ARBA" id="ARBA00022475"/>
    </source>
</evidence>
<sequence>MAVFINFIPILLFVLIFFGSGVYYSLQGVENAFYQIPPTSAILPSIIIAWLMNKSDTNGTMNNFLSGARHPDIITMCIIFLLAGALSSVTKSIGSVESTVNFTLAVTPENLLLIGVFITSALISTAIGSALGTIAALASLVAELSLQGAFAVEIGAATLVGGAMFGDNMSVISDTTIAAVSSQHANLKEKLKLNIKIALVASFVTICVLLFADNSEIDLVDRDYSFLLITPYIVLLFLATLGINVFAVMTIALCFSGLVGIIFGTYTLLAFAQDIATGFRDMNEIMLLSILTGGLSGISNHNSQQLAEKISNFLPKNAGKKSAELVIAALASLFDILLANNTIAIIFSGSIAKELAKKYGIKPHESAAWLDIFSCVLQGIIPYGAQILLVCAVAQVSPLDVIGKVYYCYILAFVTLAYIMFRRH</sequence>
<evidence type="ECO:0000313" key="11">
    <source>
        <dbReference type="EMBL" id="MEA0971302.1"/>
    </source>
</evidence>
<dbReference type="Proteomes" id="UP001291687">
    <property type="component" value="Unassembled WGS sequence"/>
</dbReference>
<evidence type="ECO:0000256" key="1">
    <source>
        <dbReference type="ARBA" id="ARBA00004651"/>
    </source>
</evidence>
<comment type="caution">
    <text evidence="11">The sequence shown here is derived from an EMBL/GenBank/DDBJ whole genome shotgun (WGS) entry which is preliminary data.</text>
</comment>
<keyword evidence="6 9" id="KW-1133">Transmembrane helix</keyword>
<evidence type="ECO:0000256" key="9">
    <source>
        <dbReference type="SAM" id="Phobius"/>
    </source>
</evidence>
<keyword evidence="3" id="KW-0050">Antiport</keyword>
<evidence type="ECO:0000256" key="6">
    <source>
        <dbReference type="ARBA" id="ARBA00022989"/>
    </source>
</evidence>
<feature type="domain" description="Na+/H+ antiporter NhaC-like C-terminal" evidence="10">
    <location>
        <begin position="74"/>
        <end position="211"/>
    </location>
</feature>
<name>A0ABU5NDR5_9RICK</name>
<evidence type="ECO:0000256" key="5">
    <source>
        <dbReference type="ARBA" id="ARBA00022692"/>
    </source>
</evidence>
<keyword evidence="4" id="KW-1003">Cell membrane</keyword>
<keyword evidence="2" id="KW-0813">Transport</keyword>
<dbReference type="InterPro" id="IPR052180">
    <property type="entry name" value="NhaC_Na-H+_Antiporter"/>
</dbReference>
<reference evidence="11 12" key="1">
    <citation type="submission" date="2023-03" db="EMBL/GenBank/DDBJ databases">
        <title>Host association and intracellularity evolved multiple times independently in the Rickettsiales.</title>
        <authorList>
            <person name="Castelli M."/>
            <person name="Nardi T."/>
            <person name="Gammuto L."/>
            <person name="Bellinzona G."/>
            <person name="Sabaneyeva E."/>
            <person name="Potekhin A."/>
            <person name="Serra V."/>
            <person name="Petroni G."/>
            <person name="Sassera D."/>
        </authorList>
    </citation>
    <scope>NUCLEOTIDE SEQUENCE [LARGE SCALE GENOMIC DNA]</scope>
    <source>
        <strain evidence="11 12">Sr 2-6</strain>
    </source>
</reference>
<feature type="transmembrane region" description="Helical" evidence="9">
    <location>
        <begin position="73"/>
        <end position="93"/>
    </location>
</feature>
<evidence type="ECO:0000256" key="8">
    <source>
        <dbReference type="ARBA" id="ARBA00038435"/>
    </source>
</evidence>
<feature type="transmembrane region" description="Helical" evidence="9">
    <location>
        <begin position="32"/>
        <end position="52"/>
    </location>
</feature>
<feature type="transmembrane region" description="Helical" evidence="9">
    <location>
        <begin position="401"/>
        <end position="421"/>
    </location>
</feature>
<gene>
    <name evidence="11" type="ORF">Megvenef_01277</name>
</gene>
<dbReference type="RefSeq" id="WP_322777204.1">
    <property type="nucleotide sequence ID" value="NZ_JARJFB010000111.1"/>
</dbReference>
<feature type="transmembrane region" description="Helical" evidence="9">
    <location>
        <begin position="7"/>
        <end position="26"/>
    </location>
</feature>
<dbReference type="EMBL" id="JARJFB010000111">
    <property type="protein sequence ID" value="MEA0971302.1"/>
    <property type="molecule type" value="Genomic_DNA"/>
</dbReference>
<keyword evidence="7 9" id="KW-0472">Membrane</keyword>
<dbReference type="PANTHER" id="PTHR33451:SF5">
    <property type="entry name" value="NA+_H+ ANTIPORTER"/>
    <property type="match status" value="1"/>
</dbReference>
<organism evidence="11 12">
    <name type="scientific">Candidatus Megaera venefica</name>
    <dbReference type="NCBI Taxonomy" id="2055910"/>
    <lineage>
        <taxon>Bacteria</taxon>
        <taxon>Pseudomonadati</taxon>
        <taxon>Pseudomonadota</taxon>
        <taxon>Alphaproteobacteria</taxon>
        <taxon>Rickettsiales</taxon>
        <taxon>Rickettsiaceae</taxon>
        <taxon>Candidatus Megaera</taxon>
    </lineage>
</organism>
<evidence type="ECO:0000256" key="2">
    <source>
        <dbReference type="ARBA" id="ARBA00022448"/>
    </source>
</evidence>
<dbReference type="Pfam" id="PF03553">
    <property type="entry name" value="Na_H_antiporter"/>
    <property type="match status" value="1"/>
</dbReference>
<evidence type="ECO:0000313" key="12">
    <source>
        <dbReference type="Proteomes" id="UP001291687"/>
    </source>
</evidence>
<evidence type="ECO:0000256" key="3">
    <source>
        <dbReference type="ARBA" id="ARBA00022449"/>
    </source>
</evidence>
<feature type="transmembrane region" description="Helical" evidence="9">
    <location>
        <begin position="224"/>
        <end position="243"/>
    </location>
</feature>
<feature type="transmembrane region" description="Helical" evidence="9">
    <location>
        <begin position="250"/>
        <end position="272"/>
    </location>
</feature>
<keyword evidence="12" id="KW-1185">Reference proteome</keyword>
<dbReference type="PANTHER" id="PTHR33451">
    <property type="entry name" value="MALATE-2H(+)/NA(+)-LACTATE ANTIPORTER"/>
    <property type="match status" value="1"/>
</dbReference>